<organism evidence="1 2">
    <name type="scientific">Rhizobium phaseoli</name>
    <dbReference type="NCBI Taxonomy" id="396"/>
    <lineage>
        <taxon>Bacteria</taxon>
        <taxon>Pseudomonadati</taxon>
        <taxon>Pseudomonadota</taxon>
        <taxon>Alphaproteobacteria</taxon>
        <taxon>Hyphomicrobiales</taxon>
        <taxon>Rhizobiaceae</taxon>
        <taxon>Rhizobium/Agrobacterium group</taxon>
        <taxon>Rhizobium</taxon>
    </lineage>
</organism>
<protein>
    <submittedName>
        <fullName evidence="1">TniB family NTP-binding protein</fullName>
    </submittedName>
</protein>
<dbReference type="EMBL" id="CP064931">
    <property type="protein sequence ID" value="QPK06998.1"/>
    <property type="molecule type" value="Genomic_DNA"/>
</dbReference>
<proteinExistence type="predicted"/>
<dbReference type="InterPro" id="IPR027417">
    <property type="entry name" value="P-loop_NTPase"/>
</dbReference>
<evidence type="ECO:0000313" key="2">
    <source>
        <dbReference type="Proteomes" id="UP000540266"/>
    </source>
</evidence>
<dbReference type="Gene3D" id="3.40.50.300">
    <property type="entry name" value="P-loop containing nucleotide triphosphate hydrolases"/>
    <property type="match status" value="1"/>
</dbReference>
<dbReference type="InterPro" id="IPR008868">
    <property type="entry name" value="TniB"/>
</dbReference>
<dbReference type="AlphaFoldDB" id="A0A7X6F5Z2"/>
<sequence>MTDLTADDEMLAHIRATVSSDTEYRSRLLSELKSIHIVTPDDERITAELDLMVANILAGNAVEGYALTITGKSGAGKTASLDRCIDAHPSFTPFEGKFNRLSLSLRAKTPPSTTLKTLGKELLQRSGYDIALSSDEDENWRTLIRRMKIMQTKILVLDEFQHVLDAPTSKKYMHLSNSIKNLTQTAGWPIWLIICGIPDIKDFISRDRYGQLDRRAPLVEFEAMKDVVEDRDRVEDTIYELAESCKLELGFALTRDFLLRLMHGGIWRFGTTVHIIKNAIEKGLWDKSWSRQRGGLLTVEHFAQGYKRLARNCPDETNVFQVKEWRLIQREVDDKGGLVEAASVRKRRSPST</sequence>
<evidence type="ECO:0000313" key="1">
    <source>
        <dbReference type="EMBL" id="QPK06998.1"/>
    </source>
</evidence>
<dbReference type="Pfam" id="PF05621">
    <property type="entry name" value="TniB"/>
    <property type="match status" value="1"/>
</dbReference>
<reference evidence="1 2" key="1">
    <citation type="submission" date="2020-11" db="EMBL/GenBank/DDBJ databases">
        <title>Indigenous Rhizobia Nodulating Common beans in Western Kenya.</title>
        <authorList>
            <person name="Wekesa C.S."/>
            <person name="Oelmueller R."/>
            <person name="Furch A.C."/>
        </authorList>
    </citation>
    <scope>NUCLEOTIDE SEQUENCE [LARGE SCALE GENOMIC DNA]</scope>
    <source>
        <strain evidence="2">BS3</strain>
    </source>
</reference>
<name>A0A7X6F5Z2_9HYPH</name>
<dbReference type="SUPFAM" id="SSF52540">
    <property type="entry name" value="P-loop containing nucleoside triphosphate hydrolases"/>
    <property type="match status" value="1"/>
</dbReference>
<dbReference type="Proteomes" id="UP000540266">
    <property type="component" value="Chromosome"/>
</dbReference>
<accession>A0A7X6F5Z2</accession>
<gene>
    <name evidence="1" type="ORF">HER27_010775</name>
</gene>
<dbReference type="RefSeq" id="WP_167860819.1">
    <property type="nucleotide sequence ID" value="NZ_CP064931.1"/>
</dbReference>